<dbReference type="AlphaFoldDB" id="A0A835DTG3"/>
<evidence type="ECO:0000313" key="2">
    <source>
        <dbReference type="EMBL" id="KAF8412159.1"/>
    </source>
</evidence>
<reference evidence="2 3" key="1">
    <citation type="submission" date="2020-04" db="EMBL/GenBank/DDBJ databases">
        <title>Plant Genome Project.</title>
        <authorList>
            <person name="Zhang R.-G."/>
        </authorList>
    </citation>
    <scope>NUCLEOTIDE SEQUENCE [LARGE SCALE GENOMIC DNA]</scope>
    <source>
        <strain evidence="2">YNK0</strain>
        <tissue evidence="2">Leaf</tissue>
    </source>
</reference>
<evidence type="ECO:0000256" key="1">
    <source>
        <dbReference type="SAM" id="Phobius"/>
    </source>
</evidence>
<dbReference type="OMA" id="HISRMVL"/>
<keyword evidence="3" id="KW-1185">Reference proteome</keyword>
<dbReference type="InterPro" id="IPR010605">
    <property type="entry name" value="DUF1191"/>
</dbReference>
<organism evidence="2 3">
    <name type="scientific">Tetracentron sinense</name>
    <name type="common">Spur-leaf</name>
    <dbReference type="NCBI Taxonomy" id="13715"/>
    <lineage>
        <taxon>Eukaryota</taxon>
        <taxon>Viridiplantae</taxon>
        <taxon>Streptophyta</taxon>
        <taxon>Embryophyta</taxon>
        <taxon>Tracheophyta</taxon>
        <taxon>Spermatophyta</taxon>
        <taxon>Magnoliopsida</taxon>
        <taxon>Trochodendrales</taxon>
        <taxon>Trochodendraceae</taxon>
        <taxon>Tetracentron</taxon>
    </lineage>
</organism>
<dbReference type="GO" id="GO:0016020">
    <property type="term" value="C:membrane"/>
    <property type="evidence" value="ECO:0007669"/>
    <property type="project" value="TreeGrafter"/>
</dbReference>
<comment type="caution">
    <text evidence="2">The sequence shown here is derived from an EMBL/GenBank/DDBJ whole genome shotgun (WGS) entry which is preliminary data.</text>
</comment>
<keyword evidence="1" id="KW-0812">Transmembrane</keyword>
<dbReference type="PANTHER" id="PTHR33512:SF7">
    <property type="entry name" value="LEGUME LECTIN DOMAIN-CONTAINING PROTEIN"/>
    <property type="match status" value="1"/>
</dbReference>
<accession>A0A835DTG3</accession>
<name>A0A835DTG3_TETSI</name>
<dbReference type="Pfam" id="PF06697">
    <property type="entry name" value="DUF1191"/>
    <property type="match status" value="1"/>
</dbReference>
<sequence length="358" mass="39841">MPFAGGKAELAGRNTSLFQTDFAKRAIIRSSVLAEYREKLRLVVIARRGGEFEPIPRPNGLDKVIQLPFSKRFGFEIVGYLDLLHSNLILEGTMFLDRDSLDVLLRDYACKAVGRHRSGVLYKATLPANLSSIEVSAVRLRSGSFWIRGANFSNFRMPPKIIPMPFVRRIAIVYQNLGNWSSHYYSLPGYSLISPVVGFLAYDAPNSSARWVRKLNLSVTGDPISIHFPQVSLPKGSNSTIRCVRFGAGGSVDFSKMTMPNVCYTRDQGHFSIVVPIKKKERQWKLWVVGFGCGFVGLVLVGLVGMVVFKFVKMKGIGEMERQADAGVAFETIWIGSSKMPSATLIRTQPVLENEQVP</sequence>
<proteinExistence type="predicted"/>
<dbReference type="OrthoDB" id="768690at2759"/>
<dbReference type="Proteomes" id="UP000655225">
    <property type="component" value="Unassembled WGS sequence"/>
</dbReference>
<keyword evidence="1" id="KW-1133">Transmembrane helix</keyword>
<evidence type="ECO:0000313" key="3">
    <source>
        <dbReference type="Proteomes" id="UP000655225"/>
    </source>
</evidence>
<feature type="transmembrane region" description="Helical" evidence="1">
    <location>
        <begin position="286"/>
        <end position="312"/>
    </location>
</feature>
<keyword evidence="1" id="KW-0472">Membrane</keyword>
<protein>
    <submittedName>
        <fullName evidence="2">Uncharacterized protein</fullName>
    </submittedName>
</protein>
<gene>
    <name evidence="2" type="ORF">HHK36_000116</name>
</gene>
<dbReference type="PANTHER" id="PTHR33512">
    <property type="entry name" value="PROTEIN, PUTATIVE (DUF1191)-RELATED"/>
    <property type="match status" value="1"/>
</dbReference>
<dbReference type="EMBL" id="JABCRI010000001">
    <property type="protein sequence ID" value="KAF8412159.1"/>
    <property type="molecule type" value="Genomic_DNA"/>
</dbReference>